<gene>
    <name evidence="2" type="ORF">SG35_006640</name>
</gene>
<feature type="transmembrane region" description="Helical" evidence="1">
    <location>
        <begin position="76"/>
        <end position="93"/>
    </location>
</feature>
<protein>
    <recommendedName>
        <fullName evidence="4">DUF3649 domain-containing protein</fullName>
    </recommendedName>
</protein>
<organism evidence="2 3">
    <name type="scientific">Thalassomonas actiniarum</name>
    <dbReference type="NCBI Taxonomy" id="485447"/>
    <lineage>
        <taxon>Bacteria</taxon>
        <taxon>Pseudomonadati</taxon>
        <taxon>Pseudomonadota</taxon>
        <taxon>Gammaproteobacteria</taxon>
        <taxon>Alteromonadales</taxon>
        <taxon>Colwelliaceae</taxon>
        <taxon>Thalassomonas</taxon>
    </lineage>
</organism>
<keyword evidence="3" id="KW-1185">Reference proteome</keyword>
<name>A0AAF0C468_9GAMM</name>
<accession>A0AAF0C468</accession>
<evidence type="ECO:0000313" key="2">
    <source>
        <dbReference type="EMBL" id="WDE00313.1"/>
    </source>
</evidence>
<evidence type="ECO:0000313" key="3">
    <source>
        <dbReference type="Proteomes" id="UP000032568"/>
    </source>
</evidence>
<evidence type="ECO:0008006" key="4">
    <source>
        <dbReference type="Google" id="ProtNLM"/>
    </source>
</evidence>
<feature type="transmembrane region" description="Helical" evidence="1">
    <location>
        <begin position="12"/>
        <end position="32"/>
    </location>
</feature>
<sequence length="94" mass="10114">MNPALSLSARCLAAIVGGYIVAALSSLALVPVQMSLFDNRLEDAILIATMFSYLVYIAVIIDCFCRSSASRAWRNILVYSGLFLAVCYCGGVLI</sequence>
<dbReference type="Proteomes" id="UP000032568">
    <property type="component" value="Chromosome"/>
</dbReference>
<reference evidence="2 3" key="1">
    <citation type="journal article" date="2015" name="Genome Announc.">
        <title>Draft Genome Sequences of Marine Isolates of Thalassomonas viridans and Thalassomonas actiniarum.</title>
        <authorList>
            <person name="Olonade I."/>
            <person name="van Zyl L.J."/>
            <person name="Trindade M."/>
        </authorList>
    </citation>
    <scope>NUCLEOTIDE SEQUENCE [LARGE SCALE GENOMIC DNA]</scope>
    <source>
        <strain evidence="2 3">A5K-106</strain>
    </source>
</reference>
<dbReference type="EMBL" id="CP059735">
    <property type="protein sequence ID" value="WDE00313.1"/>
    <property type="molecule type" value="Genomic_DNA"/>
</dbReference>
<dbReference type="RefSeq" id="WP_044835420.1">
    <property type="nucleotide sequence ID" value="NZ_CP059735.1"/>
</dbReference>
<dbReference type="AlphaFoldDB" id="A0AAF0C468"/>
<proteinExistence type="predicted"/>
<dbReference type="KEGG" id="tact:SG35_006640"/>
<reference evidence="2 3" key="2">
    <citation type="journal article" date="2022" name="Mar. Drugs">
        <title>Bioassay-Guided Fractionation Leads to the Detection of Cholic Acid Generated by the Rare Thalassomonas sp.</title>
        <authorList>
            <person name="Pheiffer F."/>
            <person name="Schneider Y.K."/>
            <person name="Hansen E.H."/>
            <person name="Andersen J.H."/>
            <person name="Isaksson J."/>
            <person name="Busche T."/>
            <person name="R C."/>
            <person name="Kalinowski J."/>
            <person name="Zyl L.V."/>
            <person name="Trindade M."/>
        </authorList>
    </citation>
    <scope>NUCLEOTIDE SEQUENCE [LARGE SCALE GENOMIC DNA]</scope>
    <source>
        <strain evidence="2 3">A5K-106</strain>
    </source>
</reference>
<evidence type="ECO:0000256" key="1">
    <source>
        <dbReference type="SAM" id="Phobius"/>
    </source>
</evidence>
<keyword evidence="1" id="KW-1133">Transmembrane helix</keyword>
<keyword evidence="1" id="KW-0812">Transmembrane</keyword>
<feature type="transmembrane region" description="Helical" evidence="1">
    <location>
        <begin position="44"/>
        <end position="64"/>
    </location>
</feature>
<keyword evidence="1" id="KW-0472">Membrane</keyword>